<dbReference type="SUPFAM" id="SSF88659">
    <property type="entry name" value="Sigma3 and sigma4 domains of RNA polymerase sigma factors"/>
    <property type="match status" value="1"/>
</dbReference>
<comment type="similarity">
    <text evidence="1 3">Belongs to the UPF0122 family.</text>
</comment>
<dbReference type="STRING" id="679192.HMPREF9013_0380"/>
<gene>
    <name evidence="4" type="ORF">HMPREF9013_0380</name>
</gene>
<dbReference type="HAMAP" id="MF_00245">
    <property type="entry name" value="UPF0122"/>
    <property type="match status" value="1"/>
</dbReference>
<dbReference type="RefSeq" id="WP_006627453.1">
    <property type="nucleotide sequence ID" value="NZ_ADFR01000014.1"/>
</dbReference>
<proteinExistence type="inferred from homology"/>
<dbReference type="InterPro" id="IPR007394">
    <property type="entry name" value="UPF0122"/>
</dbReference>
<dbReference type="Gene3D" id="1.10.10.10">
    <property type="entry name" value="Winged helix-like DNA-binding domain superfamily/Winged helix DNA-binding domain"/>
    <property type="match status" value="1"/>
</dbReference>
<dbReference type="PANTHER" id="PTHR40083">
    <property type="entry name" value="UPF0122 PROTEIN CBO2450/CLC_2298"/>
    <property type="match status" value="1"/>
</dbReference>
<comment type="function">
    <text evidence="2 3">Might take part in the signal recognition particle (SRP) pathway. This is inferred from the conservation of its genetic proximity to ftsY/ffh. May be a regulatory protein.</text>
</comment>
<dbReference type="OrthoDB" id="6392at2"/>
<accession>D2MPZ0</accession>
<evidence type="ECO:0000256" key="2">
    <source>
        <dbReference type="ARBA" id="ARBA00024764"/>
    </source>
</evidence>
<evidence type="ECO:0000313" key="5">
    <source>
        <dbReference type="Proteomes" id="UP000005017"/>
    </source>
</evidence>
<comment type="caution">
    <text evidence="4">The sequence shown here is derived from an EMBL/GenBank/DDBJ whole genome shotgun (WGS) entry which is preliminary data.</text>
</comment>
<keyword evidence="5" id="KW-1185">Reference proteome</keyword>
<dbReference type="PANTHER" id="PTHR40083:SF1">
    <property type="entry name" value="UPF0122 PROTEIN YLXM"/>
    <property type="match status" value="1"/>
</dbReference>
<name>D2MPZ0_9FIRM</name>
<dbReference type="eggNOG" id="COG2739">
    <property type="taxonomic scope" value="Bacteria"/>
</dbReference>
<dbReference type="Proteomes" id="UP000005017">
    <property type="component" value="Unassembled WGS sequence"/>
</dbReference>
<organism evidence="4 5">
    <name type="scientific">Bulleidia extructa W1219</name>
    <dbReference type="NCBI Taxonomy" id="679192"/>
    <lineage>
        <taxon>Bacteria</taxon>
        <taxon>Bacillati</taxon>
        <taxon>Bacillota</taxon>
        <taxon>Erysipelotrichia</taxon>
        <taxon>Erysipelotrichales</taxon>
        <taxon>Erysipelotrichaceae</taxon>
        <taxon>Bulleidia</taxon>
    </lineage>
</organism>
<dbReference type="InterPro" id="IPR013324">
    <property type="entry name" value="RNA_pol_sigma_r3/r4-like"/>
</dbReference>
<protein>
    <recommendedName>
        <fullName evidence="3">UPF0122 protein HMPREF9013_0380</fullName>
    </recommendedName>
</protein>
<evidence type="ECO:0000313" key="4">
    <source>
        <dbReference type="EMBL" id="EFC05443.1"/>
    </source>
</evidence>
<dbReference type="AlphaFoldDB" id="D2MPZ0"/>
<sequence length="101" mass="12455">MSDKLYYDQLLDFYEELLSQSQQEMVKYYYRQDLSLQEISELEGVSRSAIYDRLKRIRLELDHLEKVLGLYRKKEKRNQILTQIKERVDFEVWEKLTQLED</sequence>
<evidence type="ECO:0000256" key="3">
    <source>
        <dbReference type="HAMAP-Rule" id="MF_00245"/>
    </source>
</evidence>
<dbReference type="EMBL" id="ADFR01000014">
    <property type="protein sequence ID" value="EFC05443.1"/>
    <property type="molecule type" value="Genomic_DNA"/>
</dbReference>
<dbReference type="Pfam" id="PF04297">
    <property type="entry name" value="UPF0122"/>
    <property type="match status" value="1"/>
</dbReference>
<reference evidence="5" key="1">
    <citation type="submission" date="2009-12" db="EMBL/GenBank/DDBJ databases">
        <title>Sequence of Clostridiales genomosp. BVAB3 str. UPII9-5.</title>
        <authorList>
            <person name="Madupu R."/>
            <person name="Durkin A.S."/>
            <person name="Torralba M."/>
            <person name="Methe B."/>
            <person name="Sutton G.G."/>
            <person name="Strausberg R.L."/>
            <person name="Nelson K.E."/>
        </authorList>
    </citation>
    <scope>NUCLEOTIDE SEQUENCE [LARGE SCALE GENOMIC DNA]</scope>
    <source>
        <strain evidence="5">W1219</strain>
    </source>
</reference>
<evidence type="ECO:0000256" key="1">
    <source>
        <dbReference type="ARBA" id="ARBA00008720"/>
    </source>
</evidence>
<dbReference type="InterPro" id="IPR036388">
    <property type="entry name" value="WH-like_DNA-bd_sf"/>
</dbReference>